<keyword evidence="7 10" id="KW-0626">Porin</keyword>
<dbReference type="GO" id="GO:0009279">
    <property type="term" value="C:cell outer membrane"/>
    <property type="evidence" value="ECO:0007669"/>
    <property type="project" value="UniProtKB-SubCell"/>
</dbReference>
<dbReference type="GO" id="GO:0046930">
    <property type="term" value="C:pore complex"/>
    <property type="evidence" value="ECO:0007669"/>
    <property type="project" value="UniProtKB-KW"/>
</dbReference>
<gene>
    <name evidence="11" type="ORF">C7450_107181</name>
</gene>
<evidence type="ECO:0000256" key="6">
    <source>
        <dbReference type="ARBA" id="ARBA00023065"/>
    </source>
</evidence>
<evidence type="ECO:0000256" key="4">
    <source>
        <dbReference type="ARBA" id="ARBA00022692"/>
    </source>
</evidence>
<keyword evidence="12" id="KW-1185">Reference proteome</keyword>
<comment type="similarity">
    <text evidence="1 10">Belongs to the alphaproteobacteria porin family.</text>
</comment>
<dbReference type="SUPFAM" id="SSF56935">
    <property type="entry name" value="Porins"/>
    <property type="match status" value="1"/>
</dbReference>
<dbReference type="Proteomes" id="UP000248021">
    <property type="component" value="Unassembled WGS sequence"/>
</dbReference>
<evidence type="ECO:0000256" key="10">
    <source>
        <dbReference type="RuleBase" id="RU364005"/>
    </source>
</evidence>
<proteinExistence type="inferred from homology"/>
<protein>
    <recommendedName>
        <fullName evidence="10">Porin</fullName>
    </recommendedName>
</protein>
<evidence type="ECO:0000256" key="2">
    <source>
        <dbReference type="ARBA" id="ARBA00022448"/>
    </source>
</evidence>
<evidence type="ECO:0000313" key="11">
    <source>
        <dbReference type="EMBL" id="PXW57142.1"/>
    </source>
</evidence>
<dbReference type="AlphaFoldDB" id="A0A2V3U4G1"/>
<dbReference type="InterPro" id="IPR003684">
    <property type="entry name" value="Porin_alphabac"/>
</dbReference>
<dbReference type="EMBL" id="QJJK01000007">
    <property type="protein sequence ID" value="PXW57142.1"/>
    <property type="molecule type" value="Genomic_DNA"/>
</dbReference>
<keyword evidence="9 10" id="KW-0998">Cell outer membrane</keyword>
<keyword evidence="5 10" id="KW-0732">Signal</keyword>
<evidence type="ECO:0000256" key="5">
    <source>
        <dbReference type="ARBA" id="ARBA00022729"/>
    </source>
</evidence>
<dbReference type="GO" id="GO:0015288">
    <property type="term" value="F:porin activity"/>
    <property type="evidence" value="ECO:0007669"/>
    <property type="project" value="UniProtKB-KW"/>
</dbReference>
<comment type="function">
    <text evidence="10">Forms passive diffusion pores that allow small molecular weight hydrophilic materials across the outer membrane.</text>
</comment>
<name>A0A2V3U4G1_9HYPH</name>
<evidence type="ECO:0000256" key="8">
    <source>
        <dbReference type="ARBA" id="ARBA00023136"/>
    </source>
</evidence>
<keyword evidence="8 10" id="KW-0472">Membrane</keyword>
<evidence type="ECO:0000256" key="9">
    <source>
        <dbReference type="ARBA" id="ARBA00023237"/>
    </source>
</evidence>
<keyword evidence="4 10" id="KW-0812">Transmembrane</keyword>
<keyword evidence="2 10" id="KW-0813">Transport</keyword>
<keyword evidence="6 10" id="KW-0406">Ion transport</keyword>
<accession>A0A2V3U4G1</accession>
<dbReference type="Pfam" id="PF02530">
    <property type="entry name" value="Porin_2"/>
    <property type="match status" value="1"/>
</dbReference>
<evidence type="ECO:0000256" key="3">
    <source>
        <dbReference type="ARBA" id="ARBA00022452"/>
    </source>
</evidence>
<evidence type="ECO:0000313" key="12">
    <source>
        <dbReference type="Proteomes" id="UP000248021"/>
    </source>
</evidence>
<evidence type="ECO:0000256" key="1">
    <source>
        <dbReference type="ARBA" id="ARBA00009521"/>
    </source>
</evidence>
<organism evidence="11 12">
    <name type="scientific">Chelatococcus asaccharovorans</name>
    <dbReference type="NCBI Taxonomy" id="28210"/>
    <lineage>
        <taxon>Bacteria</taxon>
        <taxon>Pseudomonadati</taxon>
        <taxon>Pseudomonadota</taxon>
        <taxon>Alphaproteobacteria</taxon>
        <taxon>Hyphomicrobiales</taxon>
        <taxon>Chelatococcaceae</taxon>
        <taxon>Chelatococcus</taxon>
    </lineage>
</organism>
<comment type="subcellular location">
    <subcellularLocation>
        <location evidence="10">Cell outer membrane</location>
        <topology evidence="10">Multi-pass membrane protein</topology>
    </subcellularLocation>
</comment>
<dbReference type="RefSeq" id="WP_170147290.1">
    <property type="nucleotide sequence ID" value="NZ_CAKNFM010000006.1"/>
</dbReference>
<dbReference type="GO" id="GO:0006811">
    <property type="term" value="P:monoatomic ion transport"/>
    <property type="evidence" value="ECO:0007669"/>
    <property type="project" value="UniProtKB-KW"/>
</dbReference>
<feature type="signal peptide" evidence="10">
    <location>
        <begin position="1"/>
        <end position="23"/>
    </location>
</feature>
<sequence length="427" mass="45724">MRLASLVLLSSVAAFASVSGALAADLPMAKAAPADYVRVCSVHGAGFFYIPGSDLCLKLGGYVRAEYLYAQPKWSVPGNGRSADATGFLARGRLEVDARSSSEWGTIRAYFRFELTRQSGAYRALGVPAGSVTDSSLDKAFIQFAGFTAGVAQSFFDFYANDLNYGGSLGSDDGQTQLLAYSATFGSGFSATISLEDRNQRNVGTSYYNAAGERLPDVVGNLLLDQEWGSAQLSGAVHQLNSSTIYGTDTFGSRVDTTYGFAVQGGVKVKLPMLAAGDYMWLQAAYTDGALSYIGINGDQVIGPMVGVATDGAIVNGDIKKTQGWNALAAMLHYWTPNIRQSVFGGYSKVNYSGAVTSTYGISDFNTWTVGSNLIWSPVSAMDIGVEVLYTKLDPSGRTLVYDNGTTALYKSSEDQWQARLRFQRDF</sequence>
<reference evidence="11 12" key="1">
    <citation type="submission" date="2018-05" db="EMBL/GenBank/DDBJ databases">
        <title>Genomic Encyclopedia of Type Strains, Phase IV (KMG-IV): sequencing the most valuable type-strain genomes for metagenomic binning, comparative biology and taxonomic classification.</title>
        <authorList>
            <person name="Goeker M."/>
        </authorList>
    </citation>
    <scope>NUCLEOTIDE SEQUENCE [LARGE SCALE GENOMIC DNA]</scope>
    <source>
        <strain evidence="11 12">DSM 6462</strain>
    </source>
</reference>
<comment type="caution">
    <text evidence="11">The sequence shown here is derived from an EMBL/GenBank/DDBJ whole genome shotgun (WGS) entry which is preliminary data.</text>
</comment>
<keyword evidence="3 10" id="KW-1134">Transmembrane beta strand</keyword>
<comment type="domain">
    <text evidence="10">Consists of 16-stranded beta-barrel sheets, with large surface-exposed loops, that form a transmembrane pore at the center of each barrel. The pore is partially ocluded by a peptide loop that folds into the pore lumen.</text>
</comment>
<feature type="chain" id="PRO_5041474840" description="Porin" evidence="10">
    <location>
        <begin position="24"/>
        <end position="427"/>
    </location>
</feature>
<evidence type="ECO:0000256" key="7">
    <source>
        <dbReference type="ARBA" id="ARBA00023114"/>
    </source>
</evidence>